<name>A0A914UW03_9BILA</name>
<organism evidence="1 2">
    <name type="scientific">Plectus sambesii</name>
    <dbReference type="NCBI Taxonomy" id="2011161"/>
    <lineage>
        <taxon>Eukaryota</taxon>
        <taxon>Metazoa</taxon>
        <taxon>Ecdysozoa</taxon>
        <taxon>Nematoda</taxon>
        <taxon>Chromadorea</taxon>
        <taxon>Plectida</taxon>
        <taxon>Plectina</taxon>
        <taxon>Plectoidea</taxon>
        <taxon>Plectidae</taxon>
        <taxon>Plectus</taxon>
    </lineage>
</organism>
<reference evidence="2" key="1">
    <citation type="submission" date="2022-11" db="UniProtKB">
        <authorList>
            <consortium name="WormBaseParasite"/>
        </authorList>
    </citation>
    <scope>IDENTIFICATION</scope>
</reference>
<accession>A0A914UW03</accession>
<evidence type="ECO:0000313" key="1">
    <source>
        <dbReference type="Proteomes" id="UP000887566"/>
    </source>
</evidence>
<proteinExistence type="predicted"/>
<dbReference type="AlphaFoldDB" id="A0A914UW03"/>
<keyword evidence="1" id="KW-1185">Reference proteome</keyword>
<dbReference type="WBParaSite" id="PSAMB.scaffold125size75095.g2398.t1">
    <property type="protein sequence ID" value="PSAMB.scaffold125size75095.g2398.t1"/>
    <property type="gene ID" value="PSAMB.scaffold125size75095.g2398"/>
</dbReference>
<sequence>MAAIRRANFSKMDDLLRRAIAIVWQFHCLRRYGRPPPSSLLSARRPPSPIFVSLMKALASDHLTLLQPSIAPSRCSIQNGTGWSVGDSAVPRGVVVHFLVDDVRAALALWTMTVSGSLTNGWCRPIDQEAPCGGRCLR</sequence>
<evidence type="ECO:0000313" key="2">
    <source>
        <dbReference type="WBParaSite" id="PSAMB.scaffold125size75095.g2398.t1"/>
    </source>
</evidence>
<dbReference type="Proteomes" id="UP000887566">
    <property type="component" value="Unplaced"/>
</dbReference>
<protein>
    <submittedName>
        <fullName evidence="2">Uncharacterized protein</fullName>
    </submittedName>
</protein>